<dbReference type="SUPFAM" id="SSF75304">
    <property type="entry name" value="Amidase signature (AS) enzymes"/>
    <property type="match status" value="1"/>
</dbReference>
<evidence type="ECO:0000259" key="1">
    <source>
        <dbReference type="Pfam" id="PF01425"/>
    </source>
</evidence>
<dbReference type="Gene3D" id="3.90.1300.10">
    <property type="entry name" value="Amidase signature (AS) domain"/>
    <property type="match status" value="1"/>
</dbReference>
<reference evidence="2 3" key="1">
    <citation type="submission" date="2013-09" db="EMBL/GenBank/DDBJ databases">
        <title>High correlation between genotypes and phenotypes of environmental bacteria Comamonas testosteroni strains.</title>
        <authorList>
            <person name="Liu L."/>
            <person name="Zhu W."/>
            <person name="Xia X."/>
            <person name="Xu B."/>
            <person name="Luo M."/>
            <person name="Wang G."/>
        </authorList>
    </citation>
    <scope>NUCLEOTIDE SEQUENCE [LARGE SCALE GENOMIC DNA]</scope>
    <source>
        <strain evidence="2 3">JL40</strain>
    </source>
</reference>
<dbReference type="AlphaFoldDB" id="A0A096FDR5"/>
<dbReference type="InterPro" id="IPR023631">
    <property type="entry name" value="Amidase_dom"/>
</dbReference>
<feature type="domain" description="Amidase" evidence="1">
    <location>
        <begin position="3"/>
        <end position="181"/>
    </location>
</feature>
<comment type="caution">
    <text evidence="2">The sequence shown here is derived from an EMBL/GenBank/DDBJ whole genome shotgun (WGS) entry which is preliminary data.</text>
</comment>
<gene>
    <name evidence="2" type="ORF">P353_16815</name>
</gene>
<dbReference type="EMBL" id="AWOR01000056">
    <property type="protein sequence ID" value="KGH27923.1"/>
    <property type="molecule type" value="Genomic_DNA"/>
</dbReference>
<evidence type="ECO:0000313" key="2">
    <source>
        <dbReference type="EMBL" id="KGH27923.1"/>
    </source>
</evidence>
<dbReference type="Proteomes" id="UP000029553">
    <property type="component" value="Unassembled WGS sequence"/>
</dbReference>
<name>A0A096FDR5_COMTE</name>
<dbReference type="Pfam" id="PF01425">
    <property type="entry name" value="Amidase"/>
    <property type="match status" value="1"/>
</dbReference>
<organism evidence="2 3">
    <name type="scientific">Comamonas testosteroni</name>
    <name type="common">Pseudomonas testosteroni</name>
    <dbReference type="NCBI Taxonomy" id="285"/>
    <lineage>
        <taxon>Bacteria</taxon>
        <taxon>Pseudomonadati</taxon>
        <taxon>Pseudomonadota</taxon>
        <taxon>Betaproteobacteria</taxon>
        <taxon>Burkholderiales</taxon>
        <taxon>Comamonadaceae</taxon>
        <taxon>Comamonas</taxon>
    </lineage>
</organism>
<accession>A0A096FDR5</accession>
<protein>
    <recommendedName>
        <fullName evidence="1">Amidase domain-containing protein</fullName>
    </recommendedName>
</protein>
<sequence>MDEVSRSAFETLLVALQELGVEIIRAKDLPLLQELEASVANARPVSADIGNYEVRWIQKNLNAMYPGKLSDRAVSRYLNALHLTQEDYRRRLKEREAMQRALANLAHHVDALIAPSSPGVAPVWKGDIPGEPLSSLPTGDSVANAATSAIGAPCVTVPLIAINGFPMGVQVIGFKNMDARVASYASWLQKSVSPVIA</sequence>
<evidence type="ECO:0000313" key="3">
    <source>
        <dbReference type="Proteomes" id="UP000029553"/>
    </source>
</evidence>
<proteinExistence type="predicted"/>
<dbReference type="InterPro" id="IPR036928">
    <property type="entry name" value="AS_sf"/>
</dbReference>